<comment type="similarity">
    <text evidence="1">Belongs to the acyl-ACP thioesterase family.</text>
</comment>
<dbReference type="Pfam" id="PF01643">
    <property type="entry name" value="Acyl-ACP_TE"/>
    <property type="match status" value="1"/>
</dbReference>
<dbReference type="STRING" id="396268.IV45_GL001311"/>
<dbReference type="PATRIC" id="fig|396268.3.peg.1328"/>
<dbReference type="AlphaFoldDB" id="A0A0R2IBZ9"/>
<evidence type="ECO:0000259" key="9">
    <source>
        <dbReference type="Pfam" id="PF20791"/>
    </source>
</evidence>
<keyword evidence="2" id="KW-0444">Lipid biosynthesis</keyword>
<dbReference type="InterPro" id="IPR045023">
    <property type="entry name" value="FATA/B"/>
</dbReference>
<feature type="domain" description="Acyl-ACP thioesterase N-terminal hotdog" evidence="8">
    <location>
        <begin position="9"/>
        <end position="137"/>
    </location>
</feature>
<dbReference type="PANTHER" id="PTHR31727">
    <property type="entry name" value="OLEOYL-ACYL CARRIER PROTEIN THIOESTERASE 1, CHLOROPLASTIC"/>
    <property type="match status" value="1"/>
</dbReference>
<dbReference type="GO" id="GO:0000036">
    <property type="term" value="F:acyl carrier activity"/>
    <property type="evidence" value="ECO:0007669"/>
    <property type="project" value="TreeGrafter"/>
</dbReference>
<dbReference type="Gene3D" id="3.10.129.10">
    <property type="entry name" value="Hotdog Thioesterase"/>
    <property type="match status" value="1"/>
</dbReference>
<dbReference type="InterPro" id="IPR029069">
    <property type="entry name" value="HotDog_dom_sf"/>
</dbReference>
<protein>
    <submittedName>
        <fullName evidence="10">Acyl-ACP thioesterase</fullName>
    </submittedName>
</protein>
<keyword evidence="5" id="KW-0809">Transit peptide</keyword>
<dbReference type="InterPro" id="IPR002864">
    <property type="entry name" value="Acyl-ACP_thioesterase_NHD"/>
</dbReference>
<evidence type="ECO:0000256" key="3">
    <source>
        <dbReference type="ARBA" id="ARBA00022801"/>
    </source>
</evidence>
<dbReference type="Proteomes" id="UP000050934">
    <property type="component" value="Unassembled WGS sequence"/>
</dbReference>
<dbReference type="RefSeq" id="WP_057739774.1">
    <property type="nucleotide sequence ID" value="NZ_JQBW01000004.1"/>
</dbReference>
<accession>A0A0R2IBZ9</accession>
<dbReference type="OrthoDB" id="9801517at2"/>
<dbReference type="InterPro" id="IPR049427">
    <property type="entry name" value="Acyl-ACP_TE_C"/>
</dbReference>
<feature type="domain" description="Acyl-ACP thioesterase-like C-terminal" evidence="9">
    <location>
        <begin position="159"/>
        <end position="254"/>
    </location>
</feature>
<evidence type="ECO:0000313" key="10">
    <source>
        <dbReference type="EMBL" id="KRN59562.1"/>
    </source>
</evidence>
<reference evidence="10 11" key="1">
    <citation type="journal article" date="2015" name="Genome Announc.">
        <title>Expanding the biotechnology potential of lactobacilli through comparative genomics of 213 strains and associated genera.</title>
        <authorList>
            <person name="Sun Z."/>
            <person name="Harris H.M."/>
            <person name="McCann A."/>
            <person name="Guo C."/>
            <person name="Argimon S."/>
            <person name="Zhang W."/>
            <person name="Yang X."/>
            <person name="Jeffery I.B."/>
            <person name="Cooney J.C."/>
            <person name="Kagawa T.F."/>
            <person name="Liu W."/>
            <person name="Song Y."/>
            <person name="Salvetti E."/>
            <person name="Wrobel A."/>
            <person name="Rasinkangas P."/>
            <person name="Parkhill J."/>
            <person name="Rea M.C."/>
            <person name="O'Sullivan O."/>
            <person name="Ritari J."/>
            <person name="Douillard F.P."/>
            <person name="Paul Ross R."/>
            <person name="Yang R."/>
            <person name="Briner A.E."/>
            <person name="Felis G.E."/>
            <person name="de Vos W.M."/>
            <person name="Barrangou R."/>
            <person name="Klaenhammer T.R."/>
            <person name="Caufield P.W."/>
            <person name="Cui Y."/>
            <person name="Zhang H."/>
            <person name="O'Toole P.W."/>
        </authorList>
    </citation>
    <scope>NUCLEOTIDE SEQUENCE [LARGE SCALE GENOMIC DNA]</scope>
    <source>
        <strain evidence="10 11">DSM 17896</strain>
    </source>
</reference>
<keyword evidence="6" id="KW-0443">Lipid metabolism</keyword>
<keyword evidence="11" id="KW-1185">Reference proteome</keyword>
<dbReference type="PANTHER" id="PTHR31727:SF6">
    <property type="entry name" value="OLEOYL-ACYL CARRIER PROTEIN THIOESTERASE 1, CHLOROPLASTIC"/>
    <property type="match status" value="1"/>
</dbReference>
<evidence type="ECO:0000256" key="2">
    <source>
        <dbReference type="ARBA" id="ARBA00022516"/>
    </source>
</evidence>
<dbReference type="SUPFAM" id="SSF54637">
    <property type="entry name" value="Thioesterase/thiol ester dehydrase-isomerase"/>
    <property type="match status" value="2"/>
</dbReference>
<evidence type="ECO:0000256" key="6">
    <source>
        <dbReference type="ARBA" id="ARBA00023098"/>
    </source>
</evidence>
<keyword evidence="4" id="KW-0276">Fatty acid metabolism</keyword>
<evidence type="ECO:0000313" key="11">
    <source>
        <dbReference type="Proteomes" id="UP000050934"/>
    </source>
</evidence>
<keyword evidence="3" id="KW-0378">Hydrolase</keyword>
<evidence type="ECO:0000256" key="1">
    <source>
        <dbReference type="ARBA" id="ARBA00006500"/>
    </source>
</evidence>
<evidence type="ECO:0000256" key="7">
    <source>
        <dbReference type="ARBA" id="ARBA00023160"/>
    </source>
</evidence>
<evidence type="ECO:0000259" key="8">
    <source>
        <dbReference type="Pfam" id="PF01643"/>
    </source>
</evidence>
<proteinExistence type="inferred from homology"/>
<name>A0A0R2IBZ9_9LACO</name>
<dbReference type="EMBL" id="JQBW01000004">
    <property type="protein sequence ID" value="KRN59562.1"/>
    <property type="molecule type" value="Genomic_DNA"/>
</dbReference>
<sequence>MEEKETLKEYRMNYQLAYFDCDYTGHLSLEMMLMLMILASEKQNDSLGTGMKATQKFGAGWVILDYEGHLNGELPRDGENITVGCKIAAYNRFFVVRDFWLENAAGKQVATVRGMFTFMDLKKRKMTPIPEAIMAPYEQKATIRLPRPKSPDKVEVDDRWQSKDYQTRYADIDSNGHVNNARYVEWLLDALPAGFLADHRLTGFRLNYRHEVRPHSLVTSMVAPFDADADEMTSQHVIQVAGQTHASASFDWQKI</sequence>
<dbReference type="GO" id="GO:0016297">
    <property type="term" value="F:fatty acyl-[ACP] hydrolase activity"/>
    <property type="evidence" value="ECO:0007669"/>
    <property type="project" value="InterPro"/>
</dbReference>
<evidence type="ECO:0000256" key="4">
    <source>
        <dbReference type="ARBA" id="ARBA00022832"/>
    </source>
</evidence>
<organism evidence="10 11">
    <name type="scientific">Limosilactobacillus secaliphilus</name>
    <dbReference type="NCBI Taxonomy" id="396268"/>
    <lineage>
        <taxon>Bacteria</taxon>
        <taxon>Bacillati</taxon>
        <taxon>Bacillota</taxon>
        <taxon>Bacilli</taxon>
        <taxon>Lactobacillales</taxon>
        <taxon>Lactobacillaceae</taxon>
        <taxon>Limosilactobacillus</taxon>
    </lineage>
</organism>
<keyword evidence="7" id="KW-0275">Fatty acid biosynthesis</keyword>
<evidence type="ECO:0000256" key="5">
    <source>
        <dbReference type="ARBA" id="ARBA00022946"/>
    </source>
</evidence>
<gene>
    <name evidence="10" type="ORF">IV45_GL001311</name>
</gene>
<dbReference type="Pfam" id="PF20791">
    <property type="entry name" value="Acyl-ACP_TE_C"/>
    <property type="match status" value="1"/>
</dbReference>
<comment type="caution">
    <text evidence="10">The sequence shown here is derived from an EMBL/GenBank/DDBJ whole genome shotgun (WGS) entry which is preliminary data.</text>
</comment>